<feature type="signal peptide" evidence="3">
    <location>
        <begin position="1"/>
        <end position="15"/>
    </location>
</feature>
<dbReference type="Proteomes" id="UP001184150">
    <property type="component" value="Unassembled WGS sequence"/>
</dbReference>
<dbReference type="InterPro" id="IPR019734">
    <property type="entry name" value="TPR_rpt"/>
</dbReference>
<dbReference type="Gene3D" id="1.25.40.10">
    <property type="entry name" value="Tetratricopeptide repeat domain"/>
    <property type="match status" value="2"/>
</dbReference>
<keyword evidence="3" id="KW-0732">Signal</keyword>
<dbReference type="EMBL" id="JAVDRD010000003">
    <property type="protein sequence ID" value="MDR6510736.1"/>
    <property type="molecule type" value="Genomic_DNA"/>
</dbReference>
<proteinExistence type="predicted"/>
<sequence length="304" mass="31913">MLLVAAALLVSPALPAPVAHQVGPNPRPMEFGALPTPGRRRNAASGNEAEPAPEKHDRLADCLTVGRSNPDLAISLARHWLDEVKLPSERVRANQCLGMMLSQQGDFDGAVAAFGDAVGLIPEAQAVGAVPLMAMAGNAALAASKPQDALTWLDRATVVHGFADNLALAAIQDDRARALVALNRNADAMAALAKSHELAPQNAEGWLLSATLYRRDKNLAAAQHDIEEAARLSPRDPAVGVEAGVIAMLGNREDAARQSWQSVVAMSPASDEARVARGYLEQIGAAPTSSPVPPKPGQDEEITR</sequence>
<dbReference type="InterPro" id="IPR011990">
    <property type="entry name" value="TPR-like_helical_dom_sf"/>
</dbReference>
<accession>A0ABU1MK64</accession>
<gene>
    <name evidence="4" type="ORF">J2792_001602</name>
</gene>
<feature type="chain" id="PRO_5045174182" evidence="3">
    <location>
        <begin position="16"/>
        <end position="304"/>
    </location>
</feature>
<feature type="region of interest" description="Disordered" evidence="2">
    <location>
        <begin position="17"/>
        <end position="57"/>
    </location>
</feature>
<comment type="caution">
    <text evidence="4">The sequence shown here is derived from an EMBL/GenBank/DDBJ whole genome shotgun (WGS) entry which is preliminary data.</text>
</comment>
<organism evidence="4 5">
    <name type="scientific">Novosphingobium capsulatum</name>
    <dbReference type="NCBI Taxonomy" id="13688"/>
    <lineage>
        <taxon>Bacteria</taxon>
        <taxon>Pseudomonadati</taxon>
        <taxon>Pseudomonadota</taxon>
        <taxon>Alphaproteobacteria</taxon>
        <taxon>Sphingomonadales</taxon>
        <taxon>Sphingomonadaceae</taxon>
        <taxon>Novosphingobium</taxon>
    </lineage>
</organism>
<dbReference type="SUPFAM" id="SSF48452">
    <property type="entry name" value="TPR-like"/>
    <property type="match status" value="1"/>
</dbReference>
<evidence type="ECO:0000313" key="5">
    <source>
        <dbReference type="Proteomes" id="UP001184150"/>
    </source>
</evidence>
<evidence type="ECO:0000313" key="4">
    <source>
        <dbReference type="EMBL" id="MDR6510736.1"/>
    </source>
</evidence>
<dbReference type="PROSITE" id="PS50005">
    <property type="entry name" value="TPR"/>
    <property type="match status" value="1"/>
</dbReference>
<dbReference type="RefSeq" id="WP_309804846.1">
    <property type="nucleotide sequence ID" value="NZ_JAVDRD010000003.1"/>
</dbReference>
<reference evidence="4 5" key="1">
    <citation type="submission" date="2023-07" db="EMBL/GenBank/DDBJ databases">
        <title>Sorghum-associated microbial communities from plants grown in Nebraska, USA.</title>
        <authorList>
            <person name="Schachtman D."/>
        </authorList>
    </citation>
    <scope>NUCLEOTIDE SEQUENCE [LARGE SCALE GENOMIC DNA]</scope>
    <source>
        <strain evidence="4 5">DS1027</strain>
    </source>
</reference>
<evidence type="ECO:0000256" key="1">
    <source>
        <dbReference type="PROSITE-ProRule" id="PRU00339"/>
    </source>
</evidence>
<evidence type="ECO:0000256" key="3">
    <source>
        <dbReference type="SAM" id="SignalP"/>
    </source>
</evidence>
<evidence type="ECO:0000256" key="2">
    <source>
        <dbReference type="SAM" id="MobiDB-lite"/>
    </source>
</evidence>
<feature type="region of interest" description="Disordered" evidence="2">
    <location>
        <begin position="280"/>
        <end position="304"/>
    </location>
</feature>
<feature type="repeat" description="TPR" evidence="1">
    <location>
        <begin position="91"/>
        <end position="124"/>
    </location>
</feature>
<name>A0ABU1MK64_9SPHN</name>
<keyword evidence="1" id="KW-0802">TPR repeat</keyword>
<dbReference type="SMART" id="SM00028">
    <property type="entry name" value="TPR"/>
    <property type="match status" value="3"/>
</dbReference>
<protein>
    <submittedName>
        <fullName evidence="4">Tetratricopeptide (TPR) repeat protein</fullName>
    </submittedName>
</protein>
<keyword evidence="5" id="KW-1185">Reference proteome</keyword>